<dbReference type="AlphaFoldDB" id="A0A917HQW5"/>
<proteinExistence type="predicted"/>
<dbReference type="EMBL" id="BMGT01000004">
    <property type="protein sequence ID" value="GGG86877.1"/>
    <property type="molecule type" value="Genomic_DNA"/>
</dbReference>
<sequence length="84" mass="10114">MWQSIMEWLAALSPLFINAWIGYWVYVFVESHHYAQLAGILAFFVFSEIDHIKRKLELQSNRLYALNRLSERYNSLILRLSQRH</sequence>
<keyword evidence="3" id="KW-1185">Reference proteome</keyword>
<evidence type="ECO:0000313" key="3">
    <source>
        <dbReference type="Proteomes" id="UP000647241"/>
    </source>
</evidence>
<evidence type="ECO:0000256" key="1">
    <source>
        <dbReference type="SAM" id="Phobius"/>
    </source>
</evidence>
<keyword evidence="1" id="KW-0472">Membrane</keyword>
<keyword evidence="1" id="KW-0812">Transmembrane</keyword>
<dbReference type="Proteomes" id="UP000647241">
    <property type="component" value="Unassembled WGS sequence"/>
</dbReference>
<reference evidence="2" key="1">
    <citation type="journal article" date="2014" name="Int. J. Syst. Evol. Microbiol.">
        <title>Complete genome sequence of Corynebacterium casei LMG S-19264T (=DSM 44701T), isolated from a smear-ripened cheese.</title>
        <authorList>
            <consortium name="US DOE Joint Genome Institute (JGI-PGF)"/>
            <person name="Walter F."/>
            <person name="Albersmeier A."/>
            <person name="Kalinowski J."/>
            <person name="Ruckert C."/>
        </authorList>
    </citation>
    <scope>NUCLEOTIDE SEQUENCE</scope>
    <source>
        <strain evidence="2">CGMCC 1.12997</strain>
    </source>
</reference>
<keyword evidence="1" id="KW-1133">Transmembrane helix</keyword>
<reference evidence="2" key="2">
    <citation type="submission" date="2020-09" db="EMBL/GenBank/DDBJ databases">
        <authorList>
            <person name="Sun Q."/>
            <person name="Zhou Y."/>
        </authorList>
    </citation>
    <scope>NUCLEOTIDE SEQUENCE</scope>
    <source>
        <strain evidence="2">CGMCC 1.12997</strain>
    </source>
</reference>
<protein>
    <submittedName>
        <fullName evidence="2">Uncharacterized protein</fullName>
    </submittedName>
</protein>
<name>A0A917HQW5_9BACT</name>
<organism evidence="2 3">
    <name type="scientific">Edaphobacter dinghuensis</name>
    <dbReference type="NCBI Taxonomy" id="1560005"/>
    <lineage>
        <taxon>Bacteria</taxon>
        <taxon>Pseudomonadati</taxon>
        <taxon>Acidobacteriota</taxon>
        <taxon>Terriglobia</taxon>
        <taxon>Terriglobales</taxon>
        <taxon>Acidobacteriaceae</taxon>
        <taxon>Edaphobacter</taxon>
    </lineage>
</organism>
<dbReference type="RefSeq" id="WP_188555397.1">
    <property type="nucleotide sequence ID" value="NZ_BMGT01000004.1"/>
</dbReference>
<gene>
    <name evidence="2" type="ORF">GCM10011585_33570</name>
</gene>
<feature type="transmembrane region" description="Helical" evidence="1">
    <location>
        <begin position="7"/>
        <end position="27"/>
    </location>
</feature>
<evidence type="ECO:0000313" key="2">
    <source>
        <dbReference type="EMBL" id="GGG86877.1"/>
    </source>
</evidence>
<accession>A0A917HQW5</accession>
<comment type="caution">
    <text evidence="2">The sequence shown here is derived from an EMBL/GenBank/DDBJ whole genome shotgun (WGS) entry which is preliminary data.</text>
</comment>